<sequence length="54" mass="5916">MQLAFECLVERAAAAGWSEREAVTAIIDLADNHMLSIAANNKTNALLDLLKRMT</sequence>
<organism evidence="1 2">
    <name type="scientific">Rhizobium leguminosarum bv. trifolii WSM2297</name>
    <dbReference type="NCBI Taxonomy" id="754762"/>
    <lineage>
        <taxon>Bacteria</taxon>
        <taxon>Pseudomonadati</taxon>
        <taxon>Pseudomonadota</taxon>
        <taxon>Alphaproteobacteria</taxon>
        <taxon>Hyphomicrobiales</taxon>
        <taxon>Rhizobiaceae</taxon>
        <taxon>Rhizobium/Agrobacterium group</taxon>
        <taxon>Rhizobium</taxon>
    </lineage>
</organism>
<gene>
    <name evidence="1" type="ORF">Rleg4DRAFT_4723</name>
</gene>
<evidence type="ECO:0000313" key="2">
    <source>
        <dbReference type="Proteomes" id="UP000005732"/>
    </source>
</evidence>
<name>J0CT38_RHILT</name>
<dbReference type="Proteomes" id="UP000005732">
    <property type="component" value="Unassembled WGS sequence"/>
</dbReference>
<reference evidence="1 2" key="1">
    <citation type="submission" date="2012-02" db="EMBL/GenBank/DDBJ databases">
        <title>Improved High-Quality Draft Sequence of Rhizobium leguminosarum bv. trifolii WSM2297.</title>
        <authorList>
            <consortium name="US DOE Joint Genome Institute"/>
            <person name="Lucas S."/>
            <person name="Han J."/>
            <person name="Lapidus A."/>
            <person name="Cheng J.-F."/>
            <person name="Goodwin L."/>
            <person name="Pitluck S."/>
            <person name="Peters L."/>
            <person name="Ovchinnikova G."/>
            <person name="Zhang X."/>
            <person name="Detter J.C."/>
            <person name="Han C."/>
            <person name="Tapia R."/>
            <person name="Land M."/>
            <person name="Hauser L."/>
            <person name="Kyrpides N."/>
            <person name="Ivanova N."/>
            <person name="Pagani I."/>
            <person name="Brau L."/>
            <person name="Yates R."/>
            <person name="O'Hara G."/>
            <person name="Rui T."/>
            <person name="Howieson J."/>
            <person name="Reeve W."/>
            <person name="Woyke T."/>
        </authorList>
    </citation>
    <scope>NUCLEOTIDE SEQUENCE [LARGE SCALE GENOMIC DNA]</scope>
    <source>
        <strain evidence="1 2">WSM2297</strain>
    </source>
</reference>
<accession>J0CT38</accession>
<dbReference type="AlphaFoldDB" id="J0CT38"/>
<dbReference type="EMBL" id="JH719394">
    <property type="protein sequence ID" value="EJC82985.1"/>
    <property type="molecule type" value="Genomic_DNA"/>
</dbReference>
<protein>
    <submittedName>
        <fullName evidence="1">Uncharacterized protein</fullName>
    </submittedName>
</protein>
<dbReference type="HOGENOM" id="CLU_3047293_0_0_5"/>
<evidence type="ECO:0000313" key="1">
    <source>
        <dbReference type="EMBL" id="EJC82985.1"/>
    </source>
</evidence>
<proteinExistence type="predicted"/>